<proteinExistence type="predicted"/>
<protein>
    <submittedName>
        <fullName evidence="1">Uncharacterized protein</fullName>
    </submittedName>
</protein>
<dbReference type="EMBL" id="FUZZ01000003">
    <property type="protein sequence ID" value="SKD08464.1"/>
    <property type="molecule type" value="Genomic_DNA"/>
</dbReference>
<evidence type="ECO:0000313" key="2">
    <source>
        <dbReference type="Proteomes" id="UP000190166"/>
    </source>
</evidence>
<accession>A0A1T5P6R1</accession>
<dbReference type="STRING" id="393003.SAMN05660461_4338"/>
<reference evidence="1 2" key="1">
    <citation type="submission" date="2017-02" db="EMBL/GenBank/DDBJ databases">
        <authorList>
            <person name="Peterson S.W."/>
        </authorList>
    </citation>
    <scope>NUCLEOTIDE SEQUENCE [LARGE SCALE GENOMIC DNA]</scope>
    <source>
        <strain evidence="1 2">DSM 18108</strain>
    </source>
</reference>
<dbReference type="Proteomes" id="UP000190166">
    <property type="component" value="Unassembled WGS sequence"/>
</dbReference>
<evidence type="ECO:0000313" key="1">
    <source>
        <dbReference type="EMBL" id="SKD08464.1"/>
    </source>
</evidence>
<sequence>MLQNRVNPFGNIIRTEARGLFMGNRGVIHNHDQEIIRPYKIKTWITCVLAFKNRRRPVMAPDRYTELFFMDEATSFAAGHRPCFECRKAEAHQFKSLWLKGNPDKKFNEKTLIKEIDNILHAERIDKHHLKVTFEESPDALPDGTFVSIGEEPYLLNKGLLYLWSPGGYSKSIPLPGRGKLPVLTPASVVNTFRAGYIPQMAV</sequence>
<keyword evidence="2" id="KW-1185">Reference proteome</keyword>
<dbReference type="AlphaFoldDB" id="A0A1T5P6R1"/>
<name>A0A1T5P6R1_9BACT</name>
<gene>
    <name evidence="1" type="ORF">SAMN05660461_4338</name>
</gene>
<organism evidence="1 2">
    <name type="scientific">Chitinophaga ginsengisegetis</name>
    <dbReference type="NCBI Taxonomy" id="393003"/>
    <lineage>
        <taxon>Bacteria</taxon>
        <taxon>Pseudomonadati</taxon>
        <taxon>Bacteroidota</taxon>
        <taxon>Chitinophagia</taxon>
        <taxon>Chitinophagales</taxon>
        <taxon>Chitinophagaceae</taxon>
        <taxon>Chitinophaga</taxon>
    </lineage>
</organism>
<dbReference type="RefSeq" id="WP_079471599.1">
    <property type="nucleotide sequence ID" value="NZ_FUZZ01000003.1"/>
</dbReference>